<name>A0A1F4T7P0_UNCSA</name>
<dbReference type="HAMAP" id="MF_00974">
    <property type="entry name" value="DNA_primase_DnaG"/>
    <property type="match status" value="1"/>
</dbReference>
<dbReference type="GO" id="GO:0006269">
    <property type="term" value="P:DNA replication, synthesis of primer"/>
    <property type="evidence" value="ECO:0007669"/>
    <property type="project" value="UniProtKB-UniRule"/>
</dbReference>
<evidence type="ECO:0000256" key="8">
    <source>
        <dbReference type="ARBA" id="ARBA00022833"/>
    </source>
</evidence>
<dbReference type="Pfam" id="PF10410">
    <property type="entry name" value="DnaB_bind"/>
    <property type="match status" value="1"/>
</dbReference>
<dbReference type="Gene3D" id="3.90.580.10">
    <property type="entry name" value="Zinc finger, CHC2-type domain"/>
    <property type="match status" value="1"/>
</dbReference>
<dbReference type="EMBL" id="MEUG01000001">
    <property type="protein sequence ID" value="OGC28567.1"/>
    <property type="molecule type" value="Genomic_DNA"/>
</dbReference>
<dbReference type="GO" id="GO:0000428">
    <property type="term" value="C:DNA-directed RNA polymerase complex"/>
    <property type="evidence" value="ECO:0007669"/>
    <property type="project" value="UniProtKB-KW"/>
</dbReference>
<dbReference type="InterPro" id="IPR016136">
    <property type="entry name" value="DNA_helicase_N/primase_C"/>
</dbReference>
<accession>A0A1F4T7P0</accession>
<dbReference type="Pfam" id="PF13155">
    <property type="entry name" value="Toprim_2"/>
    <property type="match status" value="1"/>
</dbReference>
<keyword evidence="11 12" id="KW-0804">Transcription</keyword>
<dbReference type="GO" id="GO:0005737">
    <property type="term" value="C:cytoplasm"/>
    <property type="evidence" value="ECO:0007669"/>
    <property type="project" value="TreeGrafter"/>
</dbReference>
<comment type="cofactor">
    <cofactor evidence="12 13 14">
        <name>Zn(2+)</name>
        <dbReference type="ChEBI" id="CHEBI:29105"/>
    </cofactor>
    <text evidence="12 13 14">Binds 1 zinc ion per monomer.</text>
</comment>
<dbReference type="Gene3D" id="1.10.860.10">
    <property type="entry name" value="DNAb Helicase, Chain A"/>
    <property type="match status" value="1"/>
</dbReference>
<feature type="domain" description="Toprim" evidence="15">
    <location>
        <begin position="260"/>
        <end position="341"/>
    </location>
</feature>
<evidence type="ECO:0000256" key="13">
    <source>
        <dbReference type="PIRNR" id="PIRNR002811"/>
    </source>
</evidence>
<evidence type="ECO:0000256" key="14">
    <source>
        <dbReference type="PIRSR" id="PIRSR002811-1"/>
    </source>
</evidence>
<protein>
    <recommendedName>
        <fullName evidence="12 13">DNA primase</fullName>
        <ecNumber evidence="12">2.7.7.101</ecNumber>
    </recommendedName>
</protein>
<dbReference type="NCBIfam" id="TIGR01391">
    <property type="entry name" value="dnaG"/>
    <property type="match status" value="1"/>
</dbReference>
<dbReference type="CDD" id="cd03364">
    <property type="entry name" value="TOPRIM_DnaG_primases"/>
    <property type="match status" value="1"/>
</dbReference>
<evidence type="ECO:0000256" key="4">
    <source>
        <dbReference type="ARBA" id="ARBA00022695"/>
    </source>
</evidence>
<evidence type="ECO:0000313" key="16">
    <source>
        <dbReference type="EMBL" id="OGC28567.1"/>
    </source>
</evidence>
<dbReference type="InterPro" id="IPR036977">
    <property type="entry name" value="DNA_primase_Znf_CHC2"/>
</dbReference>
<keyword evidence="7 12" id="KW-0863">Zinc-finger</keyword>
<keyword evidence="9" id="KW-0460">Magnesium</keyword>
<dbReference type="Gene3D" id="3.90.980.10">
    <property type="entry name" value="DNA primase, catalytic core, N-terminal domain"/>
    <property type="match status" value="1"/>
</dbReference>
<dbReference type="PANTHER" id="PTHR30313:SF2">
    <property type="entry name" value="DNA PRIMASE"/>
    <property type="match status" value="1"/>
</dbReference>
<keyword evidence="10 12" id="KW-0238">DNA-binding</keyword>
<evidence type="ECO:0000259" key="15">
    <source>
        <dbReference type="PROSITE" id="PS50880"/>
    </source>
</evidence>
<comment type="catalytic activity">
    <reaction evidence="12">
        <text>ssDNA + n NTP = ssDNA/pppN(pN)n-1 hybrid + (n-1) diphosphate.</text>
        <dbReference type="EC" id="2.7.7.101"/>
    </reaction>
</comment>
<dbReference type="InterPro" id="IPR006295">
    <property type="entry name" value="DNA_primase_DnaG"/>
</dbReference>
<keyword evidence="2 12" id="KW-0639">Primosome</keyword>
<dbReference type="EC" id="2.7.7.101" evidence="12"/>
<dbReference type="Pfam" id="PF01807">
    <property type="entry name" value="Zn_ribbon_DnaG"/>
    <property type="match status" value="1"/>
</dbReference>
<evidence type="ECO:0000256" key="1">
    <source>
        <dbReference type="ARBA" id="ARBA00022478"/>
    </source>
</evidence>
<dbReference type="InterPro" id="IPR006171">
    <property type="entry name" value="TOPRIM_dom"/>
</dbReference>
<dbReference type="Gene3D" id="3.40.1360.10">
    <property type="match status" value="1"/>
</dbReference>
<comment type="subunit">
    <text evidence="12">Monomer. Interacts with DnaB.</text>
</comment>
<comment type="caution">
    <text evidence="16">The sequence shown here is derived from an EMBL/GenBank/DDBJ whole genome shotgun (WGS) entry which is preliminary data.</text>
</comment>
<dbReference type="InterPro" id="IPR030846">
    <property type="entry name" value="DnaG_bac"/>
</dbReference>
<evidence type="ECO:0000256" key="7">
    <source>
        <dbReference type="ARBA" id="ARBA00022771"/>
    </source>
</evidence>
<dbReference type="PIRSF" id="PIRSF002811">
    <property type="entry name" value="DnaG"/>
    <property type="match status" value="1"/>
</dbReference>
<dbReference type="GO" id="GO:0008270">
    <property type="term" value="F:zinc ion binding"/>
    <property type="evidence" value="ECO:0007669"/>
    <property type="project" value="UniProtKB-UniRule"/>
</dbReference>
<dbReference type="Proteomes" id="UP000178602">
    <property type="component" value="Unassembled WGS sequence"/>
</dbReference>
<dbReference type="SMART" id="SM00493">
    <property type="entry name" value="TOPRIM"/>
    <property type="match status" value="1"/>
</dbReference>
<organism evidence="16 17">
    <name type="scientific">candidate division WOR-1 bacterium RIFOXYC12_FULL_54_18</name>
    <dbReference type="NCBI Taxonomy" id="1802584"/>
    <lineage>
        <taxon>Bacteria</taxon>
        <taxon>Bacillati</taxon>
        <taxon>Saganbacteria</taxon>
    </lineage>
</organism>
<dbReference type="GO" id="GO:1990077">
    <property type="term" value="C:primosome complex"/>
    <property type="evidence" value="ECO:0007669"/>
    <property type="project" value="UniProtKB-KW"/>
</dbReference>
<evidence type="ECO:0000256" key="2">
    <source>
        <dbReference type="ARBA" id="ARBA00022515"/>
    </source>
</evidence>
<dbReference type="InterPro" id="IPR002694">
    <property type="entry name" value="Znf_CHC2"/>
</dbReference>
<comment type="similarity">
    <text evidence="12 13">Belongs to the DnaG primase family.</text>
</comment>
<dbReference type="SUPFAM" id="SSF57783">
    <property type="entry name" value="Zinc beta-ribbon"/>
    <property type="match status" value="1"/>
</dbReference>
<dbReference type="InterPro" id="IPR050219">
    <property type="entry name" value="DnaG_primase"/>
</dbReference>
<dbReference type="FunFam" id="3.90.980.10:FF:000001">
    <property type="entry name" value="DNA primase"/>
    <property type="match status" value="1"/>
</dbReference>
<dbReference type="InterPro" id="IPR034151">
    <property type="entry name" value="TOPRIM_DnaG_bac"/>
</dbReference>
<dbReference type="InterPro" id="IPR037068">
    <property type="entry name" value="DNA_primase_core_N_sf"/>
</dbReference>
<feature type="zinc finger region" description="CHC2-type" evidence="12 14">
    <location>
        <begin position="42"/>
        <end position="66"/>
    </location>
</feature>
<comment type="domain">
    <text evidence="12">Contains an N-terminal zinc-binding domain, a central core domain that contains the primase activity, and a C-terminal DnaB-binding domain.</text>
</comment>
<evidence type="ECO:0000256" key="3">
    <source>
        <dbReference type="ARBA" id="ARBA00022679"/>
    </source>
</evidence>
<dbReference type="SUPFAM" id="SSF56731">
    <property type="entry name" value="DNA primase core"/>
    <property type="match status" value="1"/>
</dbReference>
<evidence type="ECO:0000256" key="9">
    <source>
        <dbReference type="ARBA" id="ARBA00022842"/>
    </source>
</evidence>
<evidence type="ECO:0000256" key="12">
    <source>
        <dbReference type="HAMAP-Rule" id="MF_00974"/>
    </source>
</evidence>
<dbReference type="SMART" id="SM00400">
    <property type="entry name" value="ZnF_CHCC"/>
    <property type="match status" value="1"/>
</dbReference>
<evidence type="ECO:0000256" key="11">
    <source>
        <dbReference type="ARBA" id="ARBA00023163"/>
    </source>
</evidence>
<keyword evidence="3 12" id="KW-0808">Transferase</keyword>
<comment type="function">
    <text evidence="12 13">RNA polymerase that catalyzes the synthesis of short RNA molecules used as primers for DNA polymerase during DNA replication.</text>
</comment>
<dbReference type="GO" id="GO:0003677">
    <property type="term" value="F:DNA binding"/>
    <property type="evidence" value="ECO:0007669"/>
    <property type="project" value="UniProtKB-KW"/>
</dbReference>
<dbReference type="PANTHER" id="PTHR30313">
    <property type="entry name" value="DNA PRIMASE"/>
    <property type="match status" value="1"/>
</dbReference>
<gene>
    <name evidence="12" type="primary">dnaG</name>
    <name evidence="16" type="ORF">A3K49_06365</name>
</gene>
<dbReference type="InterPro" id="IPR019475">
    <property type="entry name" value="DNA_primase_DnaB-bd"/>
</dbReference>
<evidence type="ECO:0000256" key="5">
    <source>
        <dbReference type="ARBA" id="ARBA00022705"/>
    </source>
</evidence>
<sequence>MEADCLIPAQTIEEIRKKSDIVKVISEYVPLRKRGRSHLGLCPFHSEKTPSFTVSEEKQLFHCFGCGAGGNIFDFIMQIDNLGFAEAVRELGEKLGIEVEGAGPAGSGKSLRDQLYDLLQLAERYYQKSLQGPEGQTASDYMKQRGISEEVAARFGLGCVPDGWDNLYRYLLSRGADPKLMEQAGLVLERENEKGSYFDRFRSRLQFPIMDTRGRVLGFSGRSLDGKEPKYLNSPDTPVFHKGEAVFGLNVTKEAIKAAKTAVLVEGNVDLISTFQAGIHNVVAPLGTALTIGQCKLLARFADTVVLAYDADPAGESAAEKSAELIISAGLIVRVAQFSGAKDPDELVQKQGPEALKKALTESLPYLEFKIKRTLGRHNLKEIEGRGRALKEIGQLLSRETDQFAQKEYAKLAAAALKTTDEQVLAEARKLKFYNNPAARDLRRTVEKPPSRIIAAEKHLLALAAQNSEAREKLKAELPLDRFITIEARQIAALLYGADLSGEEAPEHKLLSLIEDEGAKRFLTTALLGESPANPEEILGDCIESLKGEHLKERVNAIKSELRQAEASGDTAKASELISALKAEIS</sequence>
<dbReference type="InterPro" id="IPR013264">
    <property type="entry name" value="DNAG_N"/>
</dbReference>
<proteinExistence type="inferred from homology"/>
<evidence type="ECO:0000256" key="10">
    <source>
        <dbReference type="ARBA" id="ARBA00023125"/>
    </source>
</evidence>
<keyword evidence="4 12" id="KW-0548">Nucleotidyltransferase</keyword>
<dbReference type="PROSITE" id="PS50880">
    <property type="entry name" value="TOPRIM"/>
    <property type="match status" value="1"/>
</dbReference>
<keyword evidence="8 12" id="KW-0862">Zinc</keyword>
<evidence type="ECO:0000313" key="17">
    <source>
        <dbReference type="Proteomes" id="UP000178602"/>
    </source>
</evidence>
<keyword evidence="6 12" id="KW-0479">Metal-binding</keyword>
<dbReference type="GO" id="GO:0003899">
    <property type="term" value="F:DNA-directed RNA polymerase activity"/>
    <property type="evidence" value="ECO:0007669"/>
    <property type="project" value="UniProtKB-UniRule"/>
</dbReference>
<dbReference type="FunFam" id="3.90.580.10:FF:000001">
    <property type="entry name" value="DNA primase"/>
    <property type="match status" value="1"/>
</dbReference>
<evidence type="ECO:0000256" key="6">
    <source>
        <dbReference type="ARBA" id="ARBA00022723"/>
    </source>
</evidence>
<keyword evidence="1 12" id="KW-0240">DNA-directed RNA polymerase</keyword>
<dbReference type="Pfam" id="PF08275">
    <property type="entry name" value="DNAG_N"/>
    <property type="match status" value="1"/>
</dbReference>
<reference evidence="16 17" key="1">
    <citation type="journal article" date="2016" name="Nat. Commun.">
        <title>Thousands of microbial genomes shed light on interconnected biogeochemical processes in an aquifer system.</title>
        <authorList>
            <person name="Anantharaman K."/>
            <person name="Brown C.T."/>
            <person name="Hug L.A."/>
            <person name="Sharon I."/>
            <person name="Castelle C.J."/>
            <person name="Probst A.J."/>
            <person name="Thomas B.C."/>
            <person name="Singh A."/>
            <person name="Wilkins M.J."/>
            <person name="Karaoz U."/>
            <person name="Brodie E.L."/>
            <person name="Williams K.H."/>
            <person name="Hubbard S.S."/>
            <person name="Banfield J.F."/>
        </authorList>
    </citation>
    <scope>NUCLEOTIDE SEQUENCE [LARGE SCALE GENOMIC DNA]</scope>
</reference>
<keyword evidence="5 12" id="KW-0235">DNA replication</keyword>
<dbReference type="AlphaFoldDB" id="A0A1F4T7P0"/>